<evidence type="ECO:0000313" key="3">
    <source>
        <dbReference type="EMBL" id="CAG9795506.1"/>
    </source>
</evidence>
<reference evidence="3" key="2">
    <citation type="submission" date="2022-10" db="EMBL/GenBank/DDBJ databases">
        <authorList>
            <consortium name="ENA_rothamsted_submissions"/>
            <consortium name="culmorum"/>
            <person name="King R."/>
        </authorList>
    </citation>
    <scope>NUCLEOTIDE SEQUENCE</scope>
</reference>
<dbReference type="InterPro" id="IPR051301">
    <property type="entry name" value="Optineurin/NFkB_EssMod"/>
</dbReference>
<dbReference type="GO" id="GO:0005634">
    <property type="term" value="C:nucleus"/>
    <property type="evidence" value="ECO:0007669"/>
    <property type="project" value="TreeGrafter"/>
</dbReference>
<dbReference type="PANTHER" id="PTHR31553">
    <property type="entry name" value="NF-KAPPA-B ESSENTIAL MODULATOR"/>
    <property type="match status" value="1"/>
</dbReference>
<evidence type="ECO:0000256" key="2">
    <source>
        <dbReference type="SAM" id="MobiDB-lite"/>
    </source>
</evidence>
<dbReference type="EMBL" id="OU893339">
    <property type="protein sequence ID" value="CAG9795506.1"/>
    <property type="molecule type" value="Genomic_DNA"/>
</dbReference>
<reference evidence="3" key="1">
    <citation type="submission" date="2021-12" db="EMBL/GenBank/DDBJ databases">
        <authorList>
            <person name="King R."/>
        </authorList>
    </citation>
    <scope>NUCLEOTIDE SEQUENCE</scope>
</reference>
<sequence>MEMLKIYIFCFQVASSLLDVKLERTTVEQFKACLQDLRLHLEKQHSASLNHVSDFEAEREARENMACQKEFVLTDLRTAQKRIKDLTAQLEEVRRLDSGLHRRVTSQRTAASPAPASAPAPASTSASAPASNGTSRKQIYTCPKCLKFKSDNYSIMEDHFDYCLEVDNDPCSPV</sequence>
<evidence type="ECO:0000313" key="4">
    <source>
        <dbReference type="Proteomes" id="UP001153714"/>
    </source>
</evidence>
<feature type="region of interest" description="Disordered" evidence="2">
    <location>
        <begin position="100"/>
        <end position="136"/>
    </location>
</feature>
<name>A0A9N9RDD0_9NEOP</name>
<gene>
    <name evidence="3" type="ORF">DIATSA_LOCUS12765</name>
</gene>
<accession>A0A9N9RDD0</accession>
<feature type="coiled-coil region" evidence="1">
    <location>
        <begin position="69"/>
        <end position="96"/>
    </location>
</feature>
<evidence type="ECO:0000256" key="1">
    <source>
        <dbReference type="SAM" id="Coils"/>
    </source>
</evidence>
<dbReference type="GO" id="GO:0070530">
    <property type="term" value="F:K63-linked polyubiquitin modification-dependent protein binding"/>
    <property type="evidence" value="ECO:0007669"/>
    <property type="project" value="TreeGrafter"/>
</dbReference>
<keyword evidence="1" id="KW-0175">Coiled coil</keyword>
<organism evidence="3 4">
    <name type="scientific">Diatraea saccharalis</name>
    <name type="common">sugarcane borer</name>
    <dbReference type="NCBI Taxonomy" id="40085"/>
    <lineage>
        <taxon>Eukaryota</taxon>
        <taxon>Metazoa</taxon>
        <taxon>Ecdysozoa</taxon>
        <taxon>Arthropoda</taxon>
        <taxon>Hexapoda</taxon>
        <taxon>Insecta</taxon>
        <taxon>Pterygota</taxon>
        <taxon>Neoptera</taxon>
        <taxon>Endopterygota</taxon>
        <taxon>Lepidoptera</taxon>
        <taxon>Glossata</taxon>
        <taxon>Ditrysia</taxon>
        <taxon>Pyraloidea</taxon>
        <taxon>Crambidae</taxon>
        <taxon>Crambinae</taxon>
        <taxon>Diatraea</taxon>
    </lineage>
</organism>
<keyword evidence="4" id="KW-1185">Reference proteome</keyword>
<dbReference type="AlphaFoldDB" id="A0A9N9RDD0"/>
<feature type="compositionally biased region" description="Low complexity" evidence="2">
    <location>
        <begin position="109"/>
        <end position="131"/>
    </location>
</feature>
<dbReference type="PANTHER" id="PTHR31553:SF1">
    <property type="entry name" value="NF-KAPPA-B ESSENTIAL MODULATOR"/>
    <property type="match status" value="1"/>
</dbReference>
<dbReference type="OrthoDB" id="7475348at2759"/>
<dbReference type="Gene3D" id="1.20.5.990">
    <property type="entry name" value="Nemo cc2-lz domain - 1d5 darpin complex"/>
    <property type="match status" value="1"/>
</dbReference>
<dbReference type="GO" id="GO:0043122">
    <property type="term" value="P:regulation of canonical NF-kappaB signal transduction"/>
    <property type="evidence" value="ECO:0007669"/>
    <property type="project" value="TreeGrafter"/>
</dbReference>
<protein>
    <submittedName>
        <fullName evidence="3">Uncharacterized protein</fullName>
    </submittedName>
</protein>
<dbReference type="Proteomes" id="UP001153714">
    <property type="component" value="Chromosome 8"/>
</dbReference>
<dbReference type="GO" id="GO:0005737">
    <property type="term" value="C:cytoplasm"/>
    <property type="evidence" value="ECO:0007669"/>
    <property type="project" value="TreeGrafter"/>
</dbReference>
<proteinExistence type="predicted"/>